<dbReference type="Pfam" id="PF01588">
    <property type="entry name" value="tRNA_bind"/>
    <property type="match status" value="1"/>
</dbReference>
<keyword evidence="10 15" id="KW-0460">Magnesium</keyword>
<dbReference type="Proteomes" id="UP000824125">
    <property type="component" value="Unassembled WGS sequence"/>
</dbReference>
<dbReference type="GO" id="GO:0004824">
    <property type="term" value="F:lysine-tRNA ligase activity"/>
    <property type="evidence" value="ECO:0007669"/>
    <property type="project" value="UniProtKB-UniRule"/>
</dbReference>
<organism evidence="20 21">
    <name type="scientific">Candidatus Scybalenecus merdavium</name>
    <dbReference type="NCBI Taxonomy" id="2840939"/>
    <lineage>
        <taxon>Bacteria</taxon>
        <taxon>Bacillati</taxon>
        <taxon>Bacillota</taxon>
        <taxon>Clostridia</taxon>
        <taxon>Eubacteriales</taxon>
        <taxon>Oscillospiraceae</taxon>
        <taxon>Oscillospiraceae incertae sedis</taxon>
        <taxon>Candidatus Scybalenecus</taxon>
    </lineage>
</organism>
<evidence type="ECO:0000256" key="17">
    <source>
        <dbReference type="RuleBase" id="RU000336"/>
    </source>
</evidence>
<evidence type="ECO:0000313" key="20">
    <source>
        <dbReference type="EMBL" id="HIU69211.1"/>
    </source>
</evidence>
<reference evidence="20" key="2">
    <citation type="journal article" date="2021" name="PeerJ">
        <title>Extensive microbial diversity within the chicken gut microbiome revealed by metagenomics and culture.</title>
        <authorList>
            <person name="Gilroy R."/>
            <person name="Ravi A."/>
            <person name="Getino M."/>
            <person name="Pursley I."/>
            <person name="Horton D.L."/>
            <person name="Alikhan N.F."/>
            <person name="Baker D."/>
            <person name="Gharbi K."/>
            <person name="Hall N."/>
            <person name="Watson M."/>
            <person name="Adriaenssens E.M."/>
            <person name="Foster-Nyarko E."/>
            <person name="Jarju S."/>
            <person name="Secka A."/>
            <person name="Antonio M."/>
            <person name="Oren A."/>
            <person name="Chaudhuri R.R."/>
            <person name="La Ragione R."/>
            <person name="Hildebrand F."/>
            <person name="Pallen M.J."/>
        </authorList>
    </citation>
    <scope>NUCLEOTIDE SEQUENCE</scope>
    <source>
        <strain evidence="20">CHK176-6737</strain>
    </source>
</reference>
<dbReference type="GO" id="GO:0016740">
    <property type="term" value="F:transferase activity"/>
    <property type="evidence" value="ECO:0007669"/>
    <property type="project" value="UniProtKB-ARBA"/>
</dbReference>
<dbReference type="CDD" id="cd04322">
    <property type="entry name" value="LysRS_N"/>
    <property type="match status" value="1"/>
</dbReference>
<dbReference type="InterPro" id="IPR018149">
    <property type="entry name" value="Lys-tRNA-synth_II_C"/>
</dbReference>
<dbReference type="EMBL" id="DVNM01000024">
    <property type="protein sequence ID" value="HIU69211.1"/>
    <property type="molecule type" value="Genomic_DNA"/>
</dbReference>
<accession>A0A9D1MUU3</accession>
<dbReference type="NCBIfam" id="TIGR00499">
    <property type="entry name" value="lysS_bact"/>
    <property type="match status" value="1"/>
</dbReference>
<keyword evidence="7 15" id="KW-0479">Metal-binding</keyword>
<sequence>MAQEKALSENEQRAIRLNKLNALKAEGHDPFEITTATQTATAQSIVENYDALENQDVTICGRIMTRRDMGKANFIDVHDRTGRMQVYVRMNDVGEDVFKAFKKWDLGDIVEVCGFVFKTKTGEISVHAKTLRLLSKSLLPLPEKFHGLQDTDTRYRKRYLDLIMNPGVKDTFIKRSKIISSIRSYLDNLGFIEVETPMLNTIPGGAAARPFITHHNTLNLDMYLRIATELYLKRLIVGGMERVYEIGRNFRNEGMDVRHNPEFTCIELYQAYTDYHGMMDIAEALIRNAANEACGTLHITFNGTAIDLETPFARMTMADAVKKYSGIDFMSFLSDDEKAVSLAREKGIEVQKGKETWGDVLNSFFEEFVEKNLVQPTFIMDYPVEVSPLTKRKPGCPALTERFELFIVGGEYGNAYSELNDPIDQMQRFEAQMKLREAGDDEANMIDHDFVTALEYGMPPTGGLGIGIDRLVMLLTDSYSIRDVLLFPTMKPINDGKKENDAAKAPDAPNAEPEKIDFSKVEIEPLFKDFVDFETFSKSDFRAVKVLACEAVPKSKKLLKFTLDDGSGENRTILSGIHAYYEPEELVGKTCIAITNLPPRPMMGIDSCGMLISAVHHEEGEEKLHLLMVDDHIPAGAKLY</sequence>
<dbReference type="GO" id="GO:0005829">
    <property type="term" value="C:cytosol"/>
    <property type="evidence" value="ECO:0007669"/>
    <property type="project" value="TreeGrafter"/>
</dbReference>
<protein>
    <recommendedName>
        <fullName evidence="15">Lysine--tRNA ligase</fullName>
        <ecNumber evidence="15">6.1.1.6</ecNumber>
    </recommendedName>
    <alternativeName>
        <fullName evidence="15">Lysyl-tRNA synthetase</fullName>
        <shortName evidence="15">LysRS</shortName>
    </alternativeName>
</protein>
<dbReference type="InterPro" id="IPR002313">
    <property type="entry name" value="Lys-tRNA-ligase_II"/>
</dbReference>
<gene>
    <name evidence="15 20" type="primary">lysS</name>
    <name evidence="20" type="ORF">IAD23_04560</name>
</gene>
<dbReference type="GO" id="GO:0000287">
    <property type="term" value="F:magnesium ion binding"/>
    <property type="evidence" value="ECO:0007669"/>
    <property type="project" value="UniProtKB-UniRule"/>
</dbReference>
<dbReference type="Gene3D" id="2.40.50.140">
    <property type="entry name" value="Nucleic acid-binding proteins"/>
    <property type="match status" value="2"/>
</dbReference>
<keyword evidence="8 15" id="KW-0547">Nucleotide-binding</keyword>
<name>A0A9D1MUU3_9FIRM</name>
<evidence type="ECO:0000256" key="5">
    <source>
        <dbReference type="ARBA" id="ARBA00022555"/>
    </source>
</evidence>
<dbReference type="InterPro" id="IPR004365">
    <property type="entry name" value="NA-bd_OB_tRNA"/>
</dbReference>
<feature type="binding site" evidence="15">
    <location>
        <position position="411"/>
    </location>
    <ligand>
        <name>Mg(2+)</name>
        <dbReference type="ChEBI" id="CHEBI:18420"/>
        <label>2</label>
    </ligand>
</feature>
<evidence type="ECO:0000256" key="10">
    <source>
        <dbReference type="ARBA" id="ARBA00022842"/>
    </source>
</evidence>
<evidence type="ECO:0000256" key="3">
    <source>
        <dbReference type="ARBA" id="ARBA00011738"/>
    </source>
</evidence>
<dbReference type="SUPFAM" id="SSF55681">
    <property type="entry name" value="Class II aaRS and biotin synthetases"/>
    <property type="match status" value="1"/>
</dbReference>
<evidence type="ECO:0000259" key="19">
    <source>
        <dbReference type="PROSITE" id="PS50886"/>
    </source>
</evidence>
<dbReference type="InterPro" id="IPR012340">
    <property type="entry name" value="NA-bd_OB-fold"/>
</dbReference>
<dbReference type="FunFam" id="3.30.930.10:FF:000001">
    <property type="entry name" value="Lysine--tRNA ligase"/>
    <property type="match status" value="1"/>
</dbReference>
<reference evidence="20" key="1">
    <citation type="submission" date="2020-10" db="EMBL/GenBank/DDBJ databases">
        <authorList>
            <person name="Gilroy R."/>
        </authorList>
    </citation>
    <scope>NUCLEOTIDE SEQUENCE</scope>
    <source>
        <strain evidence="20">CHK176-6737</strain>
    </source>
</reference>
<dbReference type="Gene3D" id="3.30.930.10">
    <property type="entry name" value="Bira Bifunctional Protein, Domain 2"/>
    <property type="match status" value="1"/>
</dbReference>
<dbReference type="InterPro" id="IPR045864">
    <property type="entry name" value="aa-tRNA-synth_II/BPL/LPL"/>
</dbReference>
<dbReference type="InterPro" id="IPR002547">
    <property type="entry name" value="tRNA-bd_dom"/>
</dbReference>
<dbReference type="PROSITE" id="PS50886">
    <property type="entry name" value="TRBD"/>
    <property type="match status" value="1"/>
</dbReference>
<keyword evidence="11 16" id="KW-0694">RNA-binding</keyword>
<evidence type="ECO:0000256" key="8">
    <source>
        <dbReference type="ARBA" id="ARBA00022741"/>
    </source>
</evidence>
<evidence type="ECO:0000256" key="15">
    <source>
        <dbReference type="HAMAP-Rule" id="MF_00252"/>
    </source>
</evidence>
<comment type="subunit">
    <text evidence="3 15">Homodimer.</text>
</comment>
<comment type="caution">
    <text evidence="20">The sequence shown here is derived from an EMBL/GenBank/DDBJ whole genome shotgun (WGS) entry which is preliminary data.</text>
</comment>
<evidence type="ECO:0000256" key="11">
    <source>
        <dbReference type="ARBA" id="ARBA00022884"/>
    </source>
</evidence>
<dbReference type="PROSITE" id="PS50862">
    <property type="entry name" value="AA_TRNA_LIGASE_II"/>
    <property type="match status" value="1"/>
</dbReference>
<evidence type="ECO:0000256" key="14">
    <source>
        <dbReference type="ARBA" id="ARBA00048573"/>
    </source>
</evidence>
<evidence type="ECO:0000256" key="16">
    <source>
        <dbReference type="PROSITE-ProRule" id="PRU00209"/>
    </source>
</evidence>
<dbReference type="InterPro" id="IPR004364">
    <property type="entry name" value="Aa-tRNA-synt_II"/>
</dbReference>
<evidence type="ECO:0000256" key="2">
    <source>
        <dbReference type="ARBA" id="ARBA00008226"/>
    </source>
</evidence>
<evidence type="ECO:0000256" key="6">
    <source>
        <dbReference type="ARBA" id="ARBA00022598"/>
    </source>
</evidence>
<evidence type="ECO:0000256" key="4">
    <source>
        <dbReference type="ARBA" id="ARBA00022490"/>
    </source>
</evidence>
<dbReference type="GO" id="GO:0000049">
    <property type="term" value="F:tRNA binding"/>
    <property type="evidence" value="ECO:0007669"/>
    <property type="project" value="UniProtKB-UniRule"/>
</dbReference>
<comment type="cofactor">
    <cofactor evidence="15 17">
        <name>Mg(2+)</name>
        <dbReference type="ChEBI" id="CHEBI:18420"/>
    </cofactor>
    <text evidence="15 17">Binds 3 Mg(2+) ions per subunit.</text>
</comment>
<evidence type="ECO:0000256" key="9">
    <source>
        <dbReference type="ARBA" id="ARBA00022840"/>
    </source>
</evidence>
<keyword evidence="9 15" id="KW-0067">ATP-binding</keyword>
<dbReference type="PRINTS" id="PR00982">
    <property type="entry name" value="TRNASYNTHLYS"/>
</dbReference>
<dbReference type="FunFam" id="2.40.50.140:FF:000024">
    <property type="entry name" value="Lysine--tRNA ligase"/>
    <property type="match status" value="1"/>
</dbReference>
<dbReference type="PANTHER" id="PTHR42918:SF15">
    <property type="entry name" value="LYSINE--TRNA LIGASE, CHLOROPLASTIC_MITOCHONDRIAL"/>
    <property type="match status" value="1"/>
</dbReference>
<dbReference type="GO" id="GO:0006430">
    <property type="term" value="P:lysyl-tRNA aminoacylation"/>
    <property type="evidence" value="ECO:0007669"/>
    <property type="project" value="UniProtKB-UniRule"/>
</dbReference>
<dbReference type="InterPro" id="IPR044136">
    <property type="entry name" value="Lys-tRNA-ligase_II_N"/>
</dbReference>
<dbReference type="CDD" id="cd02800">
    <property type="entry name" value="tRNA_bind_EcMetRS_like"/>
    <property type="match status" value="1"/>
</dbReference>
<dbReference type="HAMAP" id="MF_00252">
    <property type="entry name" value="Lys_tRNA_synth_class2"/>
    <property type="match status" value="1"/>
</dbReference>
<dbReference type="GO" id="GO:0004825">
    <property type="term" value="F:methionine-tRNA ligase activity"/>
    <property type="evidence" value="ECO:0007669"/>
    <property type="project" value="InterPro"/>
</dbReference>
<feature type="binding site" evidence="15">
    <location>
        <position position="404"/>
    </location>
    <ligand>
        <name>Mg(2+)</name>
        <dbReference type="ChEBI" id="CHEBI:18420"/>
        <label>1</label>
    </ligand>
</feature>
<dbReference type="InterPro" id="IPR006195">
    <property type="entry name" value="aa-tRNA-synth_II"/>
</dbReference>
<dbReference type="CDD" id="cd00775">
    <property type="entry name" value="LysRS_core"/>
    <property type="match status" value="1"/>
</dbReference>
<evidence type="ECO:0000313" key="21">
    <source>
        <dbReference type="Proteomes" id="UP000824125"/>
    </source>
</evidence>
<dbReference type="GO" id="GO:0005524">
    <property type="term" value="F:ATP binding"/>
    <property type="evidence" value="ECO:0007669"/>
    <property type="project" value="UniProtKB-UniRule"/>
</dbReference>
<comment type="subcellular location">
    <subcellularLocation>
        <location evidence="1 15">Cytoplasm</location>
    </subcellularLocation>
</comment>
<evidence type="ECO:0000256" key="12">
    <source>
        <dbReference type="ARBA" id="ARBA00022917"/>
    </source>
</evidence>
<evidence type="ECO:0000256" key="1">
    <source>
        <dbReference type="ARBA" id="ARBA00004496"/>
    </source>
</evidence>
<dbReference type="AlphaFoldDB" id="A0A9D1MUU3"/>
<keyword evidence="12 15" id="KW-0648">Protein biosynthesis</keyword>
<keyword evidence="6 15" id="KW-0436">Ligase</keyword>
<comment type="similarity">
    <text evidence="2 15">Belongs to the class-II aminoacyl-tRNA synthetase family.</text>
</comment>
<dbReference type="GO" id="GO:0140096">
    <property type="term" value="F:catalytic activity, acting on a protein"/>
    <property type="evidence" value="ECO:0007669"/>
    <property type="project" value="UniProtKB-ARBA"/>
</dbReference>
<keyword evidence="4 15" id="KW-0963">Cytoplasm</keyword>
<comment type="catalytic activity">
    <reaction evidence="14 15 17">
        <text>tRNA(Lys) + L-lysine + ATP = L-lysyl-tRNA(Lys) + AMP + diphosphate</text>
        <dbReference type="Rhea" id="RHEA:20792"/>
        <dbReference type="Rhea" id="RHEA-COMP:9696"/>
        <dbReference type="Rhea" id="RHEA-COMP:9697"/>
        <dbReference type="ChEBI" id="CHEBI:30616"/>
        <dbReference type="ChEBI" id="CHEBI:32551"/>
        <dbReference type="ChEBI" id="CHEBI:33019"/>
        <dbReference type="ChEBI" id="CHEBI:78442"/>
        <dbReference type="ChEBI" id="CHEBI:78529"/>
        <dbReference type="ChEBI" id="CHEBI:456215"/>
        <dbReference type="EC" id="6.1.1.6"/>
    </reaction>
</comment>
<keyword evidence="5 16" id="KW-0820">tRNA-binding</keyword>
<dbReference type="EC" id="6.1.1.6" evidence="15"/>
<dbReference type="SUPFAM" id="SSF50249">
    <property type="entry name" value="Nucleic acid-binding proteins"/>
    <property type="match status" value="2"/>
</dbReference>
<dbReference type="Pfam" id="PF00152">
    <property type="entry name" value="tRNA-synt_2"/>
    <property type="match status" value="1"/>
</dbReference>
<dbReference type="Pfam" id="PF01336">
    <property type="entry name" value="tRNA_anti-codon"/>
    <property type="match status" value="1"/>
</dbReference>
<evidence type="ECO:0000259" key="18">
    <source>
        <dbReference type="PROSITE" id="PS50862"/>
    </source>
</evidence>
<feature type="domain" description="Aminoacyl-transfer RNA synthetases class-II family profile" evidence="18">
    <location>
        <begin position="175"/>
        <end position="492"/>
    </location>
</feature>
<keyword evidence="13 15" id="KW-0030">Aminoacyl-tRNA synthetase</keyword>
<dbReference type="InterPro" id="IPR004495">
    <property type="entry name" value="Met-tRNA-synth_bsu_C"/>
</dbReference>
<feature type="domain" description="TRNA-binding" evidence="19">
    <location>
        <begin position="535"/>
        <end position="640"/>
    </location>
</feature>
<evidence type="ECO:0000256" key="7">
    <source>
        <dbReference type="ARBA" id="ARBA00022723"/>
    </source>
</evidence>
<dbReference type="PANTHER" id="PTHR42918">
    <property type="entry name" value="LYSYL-TRNA SYNTHETASE"/>
    <property type="match status" value="1"/>
</dbReference>
<dbReference type="NCBIfam" id="NF001756">
    <property type="entry name" value="PRK00484.1"/>
    <property type="match status" value="1"/>
</dbReference>
<proteinExistence type="inferred from homology"/>
<feature type="binding site" evidence="15">
    <location>
        <position position="411"/>
    </location>
    <ligand>
        <name>Mg(2+)</name>
        <dbReference type="ChEBI" id="CHEBI:18420"/>
        <label>1</label>
    </ligand>
</feature>
<dbReference type="GO" id="GO:0006431">
    <property type="term" value="P:methionyl-tRNA aminoacylation"/>
    <property type="evidence" value="ECO:0007669"/>
    <property type="project" value="InterPro"/>
</dbReference>
<evidence type="ECO:0000256" key="13">
    <source>
        <dbReference type="ARBA" id="ARBA00023146"/>
    </source>
</evidence>